<proteinExistence type="predicted"/>
<dbReference type="Proteomes" id="UP000887574">
    <property type="component" value="Unplaced"/>
</dbReference>
<evidence type="ECO:0000313" key="1">
    <source>
        <dbReference type="Proteomes" id="UP000887574"/>
    </source>
</evidence>
<dbReference type="AlphaFoldDB" id="A0A915EKR5"/>
<organism evidence="1 2">
    <name type="scientific">Ditylenchus dipsaci</name>
    <dbReference type="NCBI Taxonomy" id="166011"/>
    <lineage>
        <taxon>Eukaryota</taxon>
        <taxon>Metazoa</taxon>
        <taxon>Ecdysozoa</taxon>
        <taxon>Nematoda</taxon>
        <taxon>Chromadorea</taxon>
        <taxon>Rhabditida</taxon>
        <taxon>Tylenchina</taxon>
        <taxon>Tylenchomorpha</taxon>
        <taxon>Sphaerularioidea</taxon>
        <taxon>Anguinidae</taxon>
        <taxon>Anguininae</taxon>
        <taxon>Ditylenchus</taxon>
    </lineage>
</organism>
<name>A0A915EKR5_9BILA</name>
<evidence type="ECO:0000313" key="2">
    <source>
        <dbReference type="WBParaSite" id="jg641"/>
    </source>
</evidence>
<keyword evidence="1" id="KW-1185">Reference proteome</keyword>
<reference evidence="2" key="1">
    <citation type="submission" date="2022-11" db="UniProtKB">
        <authorList>
            <consortium name="WormBaseParasite"/>
        </authorList>
    </citation>
    <scope>IDENTIFICATION</scope>
</reference>
<dbReference type="WBParaSite" id="jg641">
    <property type="protein sequence ID" value="jg641"/>
    <property type="gene ID" value="jg641"/>
</dbReference>
<protein>
    <submittedName>
        <fullName evidence="2">Uncharacterized protein</fullName>
    </submittedName>
</protein>
<sequence>MRPYVFDLEKQEHWKNCAESIYGGPIDKQLSTYNYFIKFVIEHGTYPSNKHTFTKYLSTKQANRKEYLSSHCLDKFASLWAMCFKIMSNAWSKIYSADCKRI</sequence>
<accession>A0A915EKR5</accession>